<gene>
    <name evidence="1" type="ORF">LCGC14_2490340</name>
</gene>
<evidence type="ECO:0000313" key="1">
    <source>
        <dbReference type="EMBL" id="KKL16961.1"/>
    </source>
</evidence>
<sequence length="141" mass="16566">MGCDIHLHTEVKINNTWLHYSTPWVSRNYSLFAKMAGVRNYDDLVPISEPKGLPQAEFPSTLTQFEAERWFGDGHSHSWLSAQEILELSEWIKEQEWGTKPFYFDETFGFLFGNTYPGFTKYPEGKPEGLQDIRFVFWFDN</sequence>
<dbReference type="AlphaFoldDB" id="A0A0F9DGS3"/>
<reference evidence="1" key="1">
    <citation type="journal article" date="2015" name="Nature">
        <title>Complex archaea that bridge the gap between prokaryotes and eukaryotes.</title>
        <authorList>
            <person name="Spang A."/>
            <person name="Saw J.H."/>
            <person name="Jorgensen S.L."/>
            <person name="Zaremba-Niedzwiedzka K."/>
            <person name="Martijn J."/>
            <person name="Lind A.E."/>
            <person name="van Eijk R."/>
            <person name="Schleper C."/>
            <person name="Guy L."/>
            <person name="Ettema T.J."/>
        </authorList>
    </citation>
    <scope>NUCLEOTIDE SEQUENCE</scope>
</reference>
<name>A0A0F9DGS3_9ZZZZ</name>
<organism evidence="1">
    <name type="scientific">marine sediment metagenome</name>
    <dbReference type="NCBI Taxonomy" id="412755"/>
    <lineage>
        <taxon>unclassified sequences</taxon>
        <taxon>metagenomes</taxon>
        <taxon>ecological metagenomes</taxon>
    </lineage>
</organism>
<proteinExistence type="predicted"/>
<accession>A0A0F9DGS3</accession>
<protein>
    <submittedName>
        <fullName evidence="1">Uncharacterized protein</fullName>
    </submittedName>
</protein>
<comment type="caution">
    <text evidence="1">The sequence shown here is derived from an EMBL/GenBank/DDBJ whole genome shotgun (WGS) entry which is preliminary data.</text>
</comment>
<dbReference type="EMBL" id="LAZR01039458">
    <property type="protein sequence ID" value="KKL16961.1"/>
    <property type="molecule type" value="Genomic_DNA"/>
</dbReference>